<dbReference type="InterPro" id="IPR027417">
    <property type="entry name" value="P-loop_NTPase"/>
</dbReference>
<reference evidence="1 2" key="1">
    <citation type="submission" date="2014-03" db="EMBL/GenBank/DDBJ databases">
        <title>Genome of Polynucleobacter strain MWH-MoK4.</title>
        <authorList>
            <person name="Hahn M.W."/>
        </authorList>
    </citation>
    <scope>NUCLEOTIDE SEQUENCE [LARGE SCALE GENOMIC DNA]</scope>
    <source>
        <strain evidence="1 2">MWH-MoK4</strain>
    </source>
</reference>
<evidence type="ECO:0000313" key="1">
    <source>
        <dbReference type="EMBL" id="AKD24759.1"/>
    </source>
</evidence>
<organism evidence="1 2">
    <name type="scientific">Polynucleobacter duraquae</name>
    <dbReference type="NCBI Taxonomy" id="1835254"/>
    <lineage>
        <taxon>Bacteria</taxon>
        <taxon>Pseudomonadati</taxon>
        <taxon>Pseudomonadota</taxon>
        <taxon>Betaproteobacteria</taxon>
        <taxon>Burkholderiales</taxon>
        <taxon>Burkholderiaceae</taxon>
        <taxon>Polynucleobacter</taxon>
    </lineage>
</organism>
<dbReference type="OrthoDB" id="9150627at2"/>
<dbReference type="KEGG" id="pdq:CL55_00004260"/>
<protein>
    <submittedName>
        <fullName evidence="1">Uncharacterized protein</fullName>
    </submittedName>
</protein>
<dbReference type="RefSeq" id="WP_046329672.1">
    <property type="nucleotide sequence ID" value="NZ_CP007501.1"/>
</dbReference>
<dbReference type="EMBL" id="CP007501">
    <property type="protein sequence ID" value="AKD24759.1"/>
    <property type="molecule type" value="Genomic_DNA"/>
</dbReference>
<sequence>MNTVVSGNDQAEGLRNIFGAELCRVICIASTLDADSTIHLGHGTAQSLKQHNNHVLLVDEIPLAQRKTMSGFLYPTRYDLGQVFNNAVPLSRSIRQIDEHLWYATSTKLRSEVEHRFAKYPQLDVRLIQEQLGIDYVIFPTIDPQAQIVAFYGSNIQRILVTAGDQASLTKALVMLRQMAIFQVDEPLAVIIVGGEDEAAGTAAFERLQNAARSALHEEIELIGWIAAVTAQRVTLDTDDLSWNPPSEGPQEEFVLPMGFFKAISAKISS</sequence>
<keyword evidence="2" id="KW-1185">Reference proteome</keyword>
<dbReference type="HOGENOM" id="CLU_1029958_0_0_4"/>
<evidence type="ECO:0000313" key="2">
    <source>
        <dbReference type="Proteomes" id="UP000061135"/>
    </source>
</evidence>
<accession>A0A0E3UZW7</accession>
<name>A0A0E3UZW7_9BURK</name>
<dbReference type="STRING" id="1835254.CL55_00004260"/>
<dbReference type="Gene3D" id="3.40.50.300">
    <property type="entry name" value="P-loop containing nucleotide triphosphate hydrolases"/>
    <property type="match status" value="1"/>
</dbReference>
<gene>
    <name evidence="1" type="ORF">CL55_00004260</name>
</gene>
<dbReference type="PATRIC" id="fig|576611.7.peg.427"/>
<dbReference type="AlphaFoldDB" id="A0A0E3UZW7"/>
<proteinExistence type="predicted"/>
<dbReference type="Proteomes" id="UP000061135">
    <property type="component" value="Chromosome"/>
</dbReference>